<dbReference type="Proteomes" id="UP000484885">
    <property type="component" value="Unassembled WGS sequence"/>
</dbReference>
<dbReference type="InterPro" id="IPR021457">
    <property type="entry name" value="DUF3108"/>
</dbReference>
<dbReference type="EMBL" id="JAAGSC010000037">
    <property type="protein sequence ID" value="NDY95132.1"/>
    <property type="molecule type" value="Genomic_DNA"/>
</dbReference>
<dbReference type="GO" id="GO:0004252">
    <property type="term" value="F:serine-type endopeptidase activity"/>
    <property type="evidence" value="ECO:0007669"/>
    <property type="project" value="TreeGrafter"/>
</dbReference>
<dbReference type="PANTHER" id="PTHR42776">
    <property type="entry name" value="SERINE PEPTIDASE S9 FAMILY MEMBER"/>
    <property type="match status" value="1"/>
</dbReference>
<name>A0A845UY22_9GAMM</name>
<sequence>MLVGLNDRDPALHDVYALSISTGERELLIENDQNVAGWTADLEGNVRLASRQTANGGTEILRVEDGSLGEAIFTCNWQETCGPMGFQPDGETVWFMSNRGEDVDLVGLYTMDADSGEVTLVERDPEGEVDFSGAIFSPATRELQATVYIGDKPRIYPQTKAFAETLEFLREQLPEGEIGISSQTRDESLALISLSRDVDPATVYLFDREAGTVEELYRVRPEIEPSQMAEMQPIRYTARDGLEIPAYLTLPKGVEPENLAVVALIHGGPWARDTWGFRSLVQFLANRGYAVLQPNFRASTGFGKEFLNAGNEEWGDAMQDDITDGIQYLVDQGIADPDRVCIMGGSYGGYATLAGMVFTPDLYACGVNIVGVSNIITLLNSIPAYWGPIRQMLTLRVGDPETEEGRAQLERQSPINHVANIRNPLLIVHGANDPRVKQAEADQIVVAMREAGLPVEYILAPDEGHGFSQRINRIAMYARIEEFLAQHLGGRYQPEMPEEIAERLAAITVDVATVEMPELADELDTARTLPLPAVQPQQLARGEFGYQTTVSMGDQEMQISARRQIESIERDGESLLRIRSTSDTPMGEVSDELILQADSLRPVSRSIDQAGATIEASFGRREVSGAIEAGGQTIPVQIEFDAPIFAGESGLEAVLASLPLAEGYRTSLRVAEIGAQQRVRYFAVEVEGSEVIEVPAGEFSAWRVSVSALDDEGGDQTVWLDQSAPRTTLKAEGRLPAQMGGAAYTTVLTERP</sequence>
<dbReference type="GO" id="GO:0006508">
    <property type="term" value="P:proteolysis"/>
    <property type="evidence" value="ECO:0007669"/>
    <property type="project" value="InterPro"/>
</dbReference>
<evidence type="ECO:0000313" key="3">
    <source>
        <dbReference type="EMBL" id="NDY95132.1"/>
    </source>
</evidence>
<proteinExistence type="predicted"/>
<dbReference type="SUPFAM" id="SSF82171">
    <property type="entry name" value="DPP6 N-terminal domain-like"/>
    <property type="match status" value="1"/>
</dbReference>
<dbReference type="Gene3D" id="3.40.50.1820">
    <property type="entry name" value="alpha/beta hydrolase"/>
    <property type="match status" value="1"/>
</dbReference>
<feature type="domain" description="Peptidase S9 prolyl oligopeptidase catalytic" evidence="2">
    <location>
        <begin position="275"/>
        <end position="490"/>
    </location>
</feature>
<accession>A0A845UY22</accession>
<organism evidence="3 4">
    <name type="scientific">Wenzhouxiangella limi</name>
    <dbReference type="NCBI Taxonomy" id="2707351"/>
    <lineage>
        <taxon>Bacteria</taxon>
        <taxon>Pseudomonadati</taxon>
        <taxon>Pseudomonadota</taxon>
        <taxon>Gammaproteobacteria</taxon>
        <taxon>Chromatiales</taxon>
        <taxon>Wenzhouxiangellaceae</taxon>
        <taxon>Wenzhouxiangella</taxon>
    </lineage>
</organism>
<dbReference type="PANTHER" id="PTHR42776:SF27">
    <property type="entry name" value="DIPEPTIDYL PEPTIDASE FAMILY MEMBER 6"/>
    <property type="match status" value="1"/>
</dbReference>
<dbReference type="InterPro" id="IPR011042">
    <property type="entry name" value="6-blade_b-propeller_TolB-like"/>
</dbReference>
<protein>
    <submittedName>
        <fullName evidence="3">Prolyl oligopeptidase family serine peptidase</fullName>
    </submittedName>
</protein>
<evidence type="ECO:0000256" key="1">
    <source>
        <dbReference type="ARBA" id="ARBA00022801"/>
    </source>
</evidence>
<evidence type="ECO:0000259" key="2">
    <source>
        <dbReference type="Pfam" id="PF00326"/>
    </source>
</evidence>
<dbReference type="InterPro" id="IPR029058">
    <property type="entry name" value="AB_hydrolase_fold"/>
</dbReference>
<dbReference type="Pfam" id="PF11306">
    <property type="entry name" value="DUF3108"/>
    <property type="match status" value="1"/>
</dbReference>
<reference evidence="3 4" key="1">
    <citation type="submission" date="2020-02" db="EMBL/GenBank/DDBJ databases">
        <authorList>
            <person name="Zhang X.-Y."/>
        </authorList>
    </citation>
    <scope>NUCLEOTIDE SEQUENCE [LARGE SCALE GENOMIC DNA]</scope>
    <source>
        <strain evidence="3 4">C33</strain>
    </source>
</reference>
<comment type="caution">
    <text evidence="3">The sequence shown here is derived from an EMBL/GenBank/DDBJ whole genome shotgun (WGS) entry which is preliminary data.</text>
</comment>
<evidence type="ECO:0000313" key="4">
    <source>
        <dbReference type="Proteomes" id="UP000484885"/>
    </source>
</evidence>
<keyword evidence="1" id="KW-0378">Hydrolase</keyword>
<dbReference type="AlphaFoldDB" id="A0A845UY22"/>
<dbReference type="Gene3D" id="2.120.10.30">
    <property type="entry name" value="TolB, C-terminal domain"/>
    <property type="match status" value="1"/>
</dbReference>
<dbReference type="SUPFAM" id="SSF53474">
    <property type="entry name" value="alpha/beta-Hydrolases"/>
    <property type="match status" value="1"/>
</dbReference>
<dbReference type="InterPro" id="IPR001375">
    <property type="entry name" value="Peptidase_S9_cat"/>
</dbReference>
<dbReference type="Pfam" id="PF00326">
    <property type="entry name" value="Peptidase_S9"/>
    <property type="match status" value="1"/>
</dbReference>
<keyword evidence="4" id="KW-1185">Reference proteome</keyword>
<gene>
    <name evidence="3" type="ORF">G3I74_05260</name>
</gene>